<protein>
    <submittedName>
        <fullName evidence="1">Uncharacterized protein</fullName>
    </submittedName>
</protein>
<feature type="non-terminal residue" evidence="1">
    <location>
        <position position="68"/>
    </location>
</feature>
<gene>
    <name evidence="1" type="ORF">M9458_006764</name>
</gene>
<keyword evidence="2" id="KW-1185">Reference proteome</keyword>
<proteinExistence type="predicted"/>
<sequence>LTPAPVGRAHAQSGSLRCPTRFYVTWATASSAAATPTLLPSSRCHDLWQHQLPIPCRSYATSNVPQPP</sequence>
<feature type="non-terminal residue" evidence="1">
    <location>
        <position position="1"/>
    </location>
</feature>
<dbReference type="AlphaFoldDB" id="A0ABD0RI72"/>
<reference evidence="1 2" key="1">
    <citation type="submission" date="2024-05" db="EMBL/GenBank/DDBJ databases">
        <title>Genome sequencing and assembly of Indian major carp, Cirrhinus mrigala (Hamilton, 1822).</title>
        <authorList>
            <person name="Mohindra V."/>
            <person name="Chowdhury L.M."/>
            <person name="Lal K."/>
            <person name="Jena J.K."/>
        </authorList>
    </citation>
    <scope>NUCLEOTIDE SEQUENCE [LARGE SCALE GENOMIC DNA]</scope>
    <source>
        <strain evidence="1">CM1030</strain>
        <tissue evidence="1">Blood</tissue>
    </source>
</reference>
<dbReference type="Proteomes" id="UP001529510">
    <property type="component" value="Unassembled WGS sequence"/>
</dbReference>
<organism evidence="1 2">
    <name type="scientific">Cirrhinus mrigala</name>
    <name type="common">Mrigala</name>
    <dbReference type="NCBI Taxonomy" id="683832"/>
    <lineage>
        <taxon>Eukaryota</taxon>
        <taxon>Metazoa</taxon>
        <taxon>Chordata</taxon>
        <taxon>Craniata</taxon>
        <taxon>Vertebrata</taxon>
        <taxon>Euteleostomi</taxon>
        <taxon>Actinopterygii</taxon>
        <taxon>Neopterygii</taxon>
        <taxon>Teleostei</taxon>
        <taxon>Ostariophysi</taxon>
        <taxon>Cypriniformes</taxon>
        <taxon>Cyprinidae</taxon>
        <taxon>Labeoninae</taxon>
        <taxon>Labeonini</taxon>
        <taxon>Cirrhinus</taxon>
    </lineage>
</organism>
<dbReference type="EMBL" id="JAMKFB020000003">
    <property type="protein sequence ID" value="KAL0198224.1"/>
    <property type="molecule type" value="Genomic_DNA"/>
</dbReference>
<comment type="caution">
    <text evidence="1">The sequence shown here is derived from an EMBL/GenBank/DDBJ whole genome shotgun (WGS) entry which is preliminary data.</text>
</comment>
<accession>A0ABD0RI72</accession>
<name>A0ABD0RI72_CIRMR</name>
<evidence type="ECO:0000313" key="1">
    <source>
        <dbReference type="EMBL" id="KAL0198224.1"/>
    </source>
</evidence>
<evidence type="ECO:0000313" key="2">
    <source>
        <dbReference type="Proteomes" id="UP001529510"/>
    </source>
</evidence>